<feature type="region of interest" description="Disordered" evidence="1">
    <location>
        <begin position="1"/>
        <end position="25"/>
    </location>
</feature>
<protein>
    <submittedName>
        <fullName evidence="2">Uncharacterized protein</fullName>
    </submittedName>
</protein>
<dbReference type="EMBL" id="ML975244">
    <property type="protein sequence ID" value="KAF1839774.1"/>
    <property type="molecule type" value="Genomic_DNA"/>
</dbReference>
<gene>
    <name evidence="2" type="ORF">BDW02DRAFT_9947</name>
</gene>
<evidence type="ECO:0000313" key="2">
    <source>
        <dbReference type="EMBL" id="KAF1839774.1"/>
    </source>
</evidence>
<dbReference type="AlphaFoldDB" id="A0A6A5KY60"/>
<name>A0A6A5KY60_9PLEO</name>
<proteinExistence type="predicted"/>
<evidence type="ECO:0000313" key="3">
    <source>
        <dbReference type="Proteomes" id="UP000800040"/>
    </source>
</evidence>
<accession>A0A6A5KY60</accession>
<keyword evidence="3" id="KW-1185">Reference proteome</keyword>
<reference evidence="2" key="1">
    <citation type="submission" date="2020-01" db="EMBL/GenBank/DDBJ databases">
        <authorList>
            <consortium name="DOE Joint Genome Institute"/>
            <person name="Haridas S."/>
            <person name="Albert R."/>
            <person name="Binder M."/>
            <person name="Bloem J."/>
            <person name="Labutti K."/>
            <person name="Salamov A."/>
            <person name="Andreopoulos B."/>
            <person name="Baker S.E."/>
            <person name="Barry K."/>
            <person name="Bills G."/>
            <person name="Bluhm B.H."/>
            <person name="Cannon C."/>
            <person name="Castanera R."/>
            <person name="Culley D.E."/>
            <person name="Daum C."/>
            <person name="Ezra D."/>
            <person name="Gonzalez J.B."/>
            <person name="Henrissat B."/>
            <person name="Kuo A."/>
            <person name="Liang C."/>
            <person name="Lipzen A."/>
            <person name="Lutzoni F."/>
            <person name="Magnuson J."/>
            <person name="Mondo S."/>
            <person name="Nolan M."/>
            <person name="Ohm R."/>
            <person name="Pangilinan J."/>
            <person name="Park H.-J."/>
            <person name="Ramirez L."/>
            <person name="Alfaro M."/>
            <person name="Sun H."/>
            <person name="Tritt A."/>
            <person name="Yoshinaga Y."/>
            <person name="Zwiers L.-H."/>
            <person name="Turgeon B.G."/>
            <person name="Goodwin S.B."/>
            <person name="Spatafora J.W."/>
            <person name="Crous P.W."/>
            <person name="Grigoriev I.V."/>
        </authorList>
    </citation>
    <scope>NUCLEOTIDE SEQUENCE</scope>
    <source>
        <strain evidence="2">P77</strain>
    </source>
</reference>
<dbReference type="Proteomes" id="UP000800040">
    <property type="component" value="Unassembled WGS sequence"/>
</dbReference>
<sequence length="162" mass="18235">MSCLIRTHNSAADRGPGSHSQQPSRRHCAGLSGVNRFSVLGLLVVTQALARCCPKWHFRWPTYLKPWDPLQTTASFAPSLPLLYCPLSLSFLYKIHHCSYHFIDSAFAGGAAIKLSLENETWCSLPCIRRSLGAPRSPVRLHDDFGVLACHCRVRYPHNFWC</sequence>
<evidence type="ECO:0000256" key="1">
    <source>
        <dbReference type="SAM" id="MobiDB-lite"/>
    </source>
</evidence>
<organism evidence="2 3">
    <name type="scientific">Decorospora gaudefroyi</name>
    <dbReference type="NCBI Taxonomy" id="184978"/>
    <lineage>
        <taxon>Eukaryota</taxon>
        <taxon>Fungi</taxon>
        <taxon>Dikarya</taxon>
        <taxon>Ascomycota</taxon>
        <taxon>Pezizomycotina</taxon>
        <taxon>Dothideomycetes</taxon>
        <taxon>Pleosporomycetidae</taxon>
        <taxon>Pleosporales</taxon>
        <taxon>Pleosporineae</taxon>
        <taxon>Pleosporaceae</taxon>
        <taxon>Decorospora</taxon>
    </lineage>
</organism>